<protein>
    <recommendedName>
        <fullName evidence="5">Lipoprotein</fullName>
    </recommendedName>
</protein>
<evidence type="ECO:0000256" key="2">
    <source>
        <dbReference type="SAM" id="SignalP"/>
    </source>
</evidence>
<evidence type="ECO:0008006" key="5">
    <source>
        <dbReference type="Google" id="ProtNLM"/>
    </source>
</evidence>
<organism evidence="3 4">
    <name type="scientific">Methylocucumis oryzae</name>
    <dbReference type="NCBI Taxonomy" id="1632867"/>
    <lineage>
        <taxon>Bacteria</taxon>
        <taxon>Pseudomonadati</taxon>
        <taxon>Pseudomonadota</taxon>
        <taxon>Gammaproteobacteria</taxon>
        <taxon>Methylococcales</taxon>
        <taxon>Methylococcaceae</taxon>
        <taxon>Methylocucumis</taxon>
    </lineage>
</organism>
<proteinExistence type="predicted"/>
<dbReference type="Proteomes" id="UP000033684">
    <property type="component" value="Unassembled WGS sequence"/>
</dbReference>
<feature type="signal peptide" evidence="2">
    <location>
        <begin position="1"/>
        <end position="19"/>
    </location>
</feature>
<sequence>MNLLARMFLFNAVLLPACAQLPAPTPVSSLIPSTLTSTTTSTTAAAPMQEVWLNAKSAQADYKTLSECQVKAKITTNQITATENPGSGILSQLGGMVKESLEESKQFDNCMIAKGYAKIKVASGQTFTTAQPDRKRRKHGHKKPDNP</sequence>
<feature type="region of interest" description="Disordered" evidence="1">
    <location>
        <begin position="127"/>
        <end position="147"/>
    </location>
</feature>
<feature type="compositionally biased region" description="Basic residues" evidence="1">
    <location>
        <begin position="134"/>
        <end position="147"/>
    </location>
</feature>
<gene>
    <name evidence="3" type="ORF">VZ94_08450</name>
</gene>
<comment type="caution">
    <text evidence="3">The sequence shown here is derived from an EMBL/GenBank/DDBJ whole genome shotgun (WGS) entry which is preliminary data.</text>
</comment>
<dbReference type="RefSeq" id="WP_045778894.1">
    <property type="nucleotide sequence ID" value="NZ_LAJX01000081.1"/>
</dbReference>
<dbReference type="AlphaFoldDB" id="A0A0F3IJB7"/>
<reference evidence="3 4" key="2">
    <citation type="journal article" date="2016" name="Microb. Ecol.">
        <title>Genome Characteristics of a Novel Type I Methanotroph (Sn10-6) Isolated from a Flooded Indian Rice Field.</title>
        <authorList>
            <person name="Rahalkar M.C."/>
            <person name="Pandit P.S."/>
            <person name="Dhakephalkar P.K."/>
            <person name="Pore S."/>
            <person name="Arora P."/>
            <person name="Kapse N."/>
        </authorList>
    </citation>
    <scope>NUCLEOTIDE SEQUENCE [LARGE SCALE GENOMIC DNA]</scope>
    <source>
        <strain evidence="3 4">Sn10-6</strain>
    </source>
</reference>
<name>A0A0F3IJB7_9GAMM</name>
<evidence type="ECO:0000256" key="1">
    <source>
        <dbReference type="SAM" id="MobiDB-lite"/>
    </source>
</evidence>
<keyword evidence="4" id="KW-1185">Reference proteome</keyword>
<feature type="chain" id="PRO_5002462353" description="Lipoprotein" evidence="2">
    <location>
        <begin position="20"/>
        <end position="147"/>
    </location>
</feature>
<dbReference type="EMBL" id="LAJX01000081">
    <property type="protein sequence ID" value="KJV06865.1"/>
    <property type="molecule type" value="Genomic_DNA"/>
</dbReference>
<accession>A0A0F3IJB7</accession>
<reference evidence="4" key="1">
    <citation type="submission" date="2015-03" db="EMBL/GenBank/DDBJ databases">
        <title>Draft genome sequence of a novel methanotroph (Sn10-6) isolated from flooded ricefield rhizosphere in India.</title>
        <authorList>
            <person name="Pandit P.S."/>
            <person name="Pore S.D."/>
            <person name="Arora P."/>
            <person name="Kapse N.G."/>
            <person name="Dhakephalkar P.K."/>
            <person name="Rahalkar M.C."/>
        </authorList>
    </citation>
    <scope>NUCLEOTIDE SEQUENCE [LARGE SCALE GENOMIC DNA]</scope>
    <source>
        <strain evidence="4">Sn10-6</strain>
    </source>
</reference>
<evidence type="ECO:0000313" key="3">
    <source>
        <dbReference type="EMBL" id="KJV06865.1"/>
    </source>
</evidence>
<keyword evidence="2" id="KW-0732">Signal</keyword>
<evidence type="ECO:0000313" key="4">
    <source>
        <dbReference type="Proteomes" id="UP000033684"/>
    </source>
</evidence>